<evidence type="ECO:0000256" key="2">
    <source>
        <dbReference type="ARBA" id="ARBA00022989"/>
    </source>
</evidence>
<evidence type="ECO:0000256" key="3">
    <source>
        <dbReference type="ARBA" id="ARBA00023136"/>
    </source>
</evidence>
<protein>
    <submittedName>
        <fullName evidence="7">Uncharacterized protein</fullName>
    </submittedName>
</protein>
<feature type="signal peptide" evidence="6">
    <location>
        <begin position="1"/>
        <end position="25"/>
    </location>
</feature>
<comment type="caution">
    <text evidence="7">The sequence shown here is derived from an EMBL/GenBank/DDBJ whole genome shotgun (WGS) entry which is preliminary data.</text>
</comment>
<gene>
    <name evidence="7" type="ORF">TNCT_507351</name>
</gene>
<feature type="transmembrane region" description="Helical" evidence="5">
    <location>
        <begin position="345"/>
        <end position="366"/>
    </location>
</feature>
<keyword evidence="6" id="KW-0732">Signal</keyword>
<feature type="transmembrane region" description="Helical" evidence="5">
    <location>
        <begin position="522"/>
        <end position="548"/>
    </location>
</feature>
<name>A0A8X6GRM7_TRICU</name>
<feature type="transmembrane region" description="Helical" evidence="5">
    <location>
        <begin position="494"/>
        <end position="516"/>
    </location>
</feature>
<dbReference type="Proteomes" id="UP000887116">
    <property type="component" value="Unassembled WGS sequence"/>
</dbReference>
<feature type="chain" id="PRO_5036467628" evidence="6">
    <location>
        <begin position="26"/>
        <end position="1252"/>
    </location>
</feature>
<keyword evidence="2 5" id="KW-1133">Transmembrane helix</keyword>
<feature type="transmembrane region" description="Helical" evidence="5">
    <location>
        <begin position="462"/>
        <end position="487"/>
    </location>
</feature>
<feature type="region of interest" description="Disordered" evidence="4">
    <location>
        <begin position="1225"/>
        <end position="1252"/>
    </location>
</feature>
<sequence length="1252" mass="142701">MQSRLGKCWFRVLLLAAYMLITGCSKNDMPFPRCISADYFGPKPIAVSAHFSSDHDAFIPGDGEVIDPETGENNYGFHHNQVVKWEDTGLETNGDSLKVRVNGAWTSWSNNNKKESKKGSYTLQSLEQLKYATKFEGKSGDNSLPDFHLVCNDYKPSIQKFSSKPKESCTVECKCINEDDSANTVSRGAPCWFTNGHGAYLLFQRPGDDSPNKDLKSMRNPSSPTVHLGYNSTAEGESGLFTLKKGEKKLKDENCDALELKKGWKIYVKILDRYYLDNVGGYSFEFLGGVQKPGTFGFFNEVYHYLKCVLLINKNCKEHFNSNDPAVAQAMFENIAEKSTSFHNFVLSLLVLFVVISSLLYLFGMIRETKHDMLIRMMKITLVIVLISPGSFRFFYDHFLVLFVKGLEQLISIITNFAPNMNTGSIAQGDEAKLFSFMEDMFNKFFAYSVWKKFAAFLHYQMWASLLMIPAIFIGIVLYFLLCLYAYIIFLSGFMGIAFLIAIMPLFLISILFSPLKSLFEGWIKFCISFCLQSVMIFALLSLLASIIMNTFYRQLGFTVCYNKWFEVRLCAPKWVFGGFCIVDKQYFGWTPGQIFVPYTLGEASPLNVDKNIEGIEKISREGGTIKFTGGAGYIPLPPDYIEKGFRYIDYPFFNPIPGTKNNPADHYIAESDMIVSNGCSAKDLVRLTNSLSHAVEKTDILLLINSIDRGIDIDSKIREFYCSSVDKKCSNYLEMIHDYRKGIIRSNLKSEIRSLVEEVIKSDKSCELENFSDLNKDYQNNSDHQRVQDIQRGYLINAGEIFVLFLLSFLMFSLREFVQQMGSSIAGGGFSVYNISRMYEASPLVVIMEGFKQQWQNFAGGKLESLGSWATHLPDRLAGGAVNLLGRVPRVGGVLKYAIDVPRKFVGATIEATKFATSPENDVDKLEEKIYRAFGVDKEDITHRRIGKYLDYYKGYVGSHLGYTMEDAMKFTWEHGLDSIGKHGYDHNLLYRAKSHRRDFLEKLHDYTIGRKREPEKDKLDQPLKENKSNQSNELARELGTEKYTNTPEAIEKRAERAQDKDGNIKLNDYDDILNARRARVDLLLDNTPDNNIDLTRLNKALSEKFVDNHSLLSEFDKEDKEIAQERLKVFSILESLEDLKSVKSEDLLEISLLLSDLSFIERNVVLNTDQNSDLAEFKSLFIEKKASGEEYSEEEFRGFLDNIDKINTIIKVELESRIERMNHDERNDYGDLQDEIGQEMNAADKSKKNN</sequence>
<dbReference type="AlphaFoldDB" id="A0A8X6GRM7"/>
<evidence type="ECO:0000256" key="6">
    <source>
        <dbReference type="SAM" id="SignalP"/>
    </source>
</evidence>
<dbReference type="OrthoDB" id="8184558at2759"/>
<keyword evidence="8" id="KW-1185">Reference proteome</keyword>
<keyword evidence="1 5" id="KW-0812">Transmembrane</keyword>
<evidence type="ECO:0000313" key="8">
    <source>
        <dbReference type="Proteomes" id="UP000887116"/>
    </source>
</evidence>
<dbReference type="EMBL" id="BMAO01021165">
    <property type="protein sequence ID" value="GFQ72414.1"/>
    <property type="molecule type" value="Genomic_DNA"/>
</dbReference>
<proteinExistence type="predicted"/>
<dbReference type="InterPro" id="IPR007688">
    <property type="entry name" value="Conjugal_tfr_TrbL/VirB6"/>
</dbReference>
<feature type="transmembrane region" description="Helical" evidence="5">
    <location>
        <begin position="378"/>
        <end position="396"/>
    </location>
</feature>
<accession>A0A8X6GRM7</accession>
<reference evidence="7" key="1">
    <citation type="submission" date="2020-07" db="EMBL/GenBank/DDBJ databases">
        <title>Multicomponent nature underlies the extraordinary mechanical properties of spider dragline silk.</title>
        <authorList>
            <person name="Kono N."/>
            <person name="Nakamura H."/>
            <person name="Mori M."/>
            <person name="Yoshida Y."/>
            <person name="Ohtoshi R."/>
            <person name="Malay A.D."/>
            <person name="Moran D.A.P."/>
            <person name="Tomita M."/>
            <person name="Numata K."/>
            <person name="Arakawa K."/>
        </authorList>
    </citation>
    <scope>NUCLEOTIDE SEQUENCE</scope>
</reference>
<organism evidence="7 8">
    <name type="scientific">Trichonephila clavata</name>
    <name type="common">Joro spider</name>
    <name type="synonym">Nephila clavata</name>
    <dbReference type="NCBI Taxonomy" id="2740835"/>
    <lineage>
        <taxon>Eukaryota</taxon>
        <taxon>Metazoa</taxon>
        <taxon>Ecdysozoa</taxon>
        <taxon>Arthropoda</taxon>
        <taxon>Chelicerata</taxon>
        <taxon>Arachnida</taxon>
        <taxon>Araneae</taxon>
        <taxon>Araneomorphae</taxon>
        <taxon>Entelegynae</taxon>
        <taxon>Araneoidea</taxon>
        <taxon>Nephilidae</taxon>
        <taxon>Trichonephila</taxon>
    </lineage>
</organism>
<feature type="compositionally biased region" description="Basic and acidic residues" evidence="4">
    <location>
        <begin position="1013"/>
        <end position="1029"/>
    </location>
</feature>
<dbReference type="Pfam" id="PF04610">
    <property type="entry name" value="TrbL"/>
    <property type="match status" value="1"/>
</dbReference>
<evidence type="ECO:0000313" key="7">
    <source>
        <dbReference type="EMBL" id="GFQ72414.1"/>
    </source>
</evidence>
<dbReference type="GO" id="GO:0030255">
    <property type="term" value="P:protein secretion by the type IV secretion system"/>
    <property type="evidence" value="ECO:0007669"/>
    <property type="project" value="InterPro"/>
</dbReference>
<dbReference type="PROSITE" id="PS51257">
    <property type="entry name" value="PROKAR_LIPOPROTEIN"/>
    <property type="match status" value="1"/>
</dbReference>
<feature type="transmembrane region" description="Helical" evidence="5">
    <location>
        <begin position="795"/>
        <end position="815"/>
    </location>
</feature>
<keyword evidence="3 5" id="KW-0472">Membrane</keyword>
<evidence type="ECO:0000256" key="4">
    <source>
        <dbReference type="SAM" id="MobiDB-lite"/>
    </source>
</evidence>
<evidence type="ECO:0000256" key="5">
    <source>
        <dbReference type="SAM" id="Phobius"/>
    </source>
</evidence>
<evidence type="ECO:0000256" key="1">
    <source>
        <dbReference type="ARBA" id="ARBA00022692"/>
    </source>
</evidence>
<feature type="region of interest" description="Disordered" evidence="4">
    <location>
        <begin position="1013"/>
        <end position="1050"/>
    </location>
</feature>